<comment type="subcellular location">
    <subcellularLocation>
        <location evidence="1">Cell membrane</location>
        <topology evidence="1">Multi-pass membrane protein</topology>
    </subcellularLocation>
</comment>
<dbReference type="RefSeq" id="WP_270144793.1">
    <property type="nucleotide sequence ID" value="NZ_CP115450.1"/>
</dbReference>
<protein>
    <submittedName>
        <fullName evidence="10">DMT family transporter</fullName>
    </submittedName>
</protein>
<feature type="domain" description="EamA" evidence="9">
    <location>
        <begin position="152"/>
        <end position="287"/>
    </location>
</feature>
<accession>A0ABY7Q418</accession>
<dbReference type="PANTHER" id="PTHR42920">
    <property type="entry name" value="OS03G0707200 PROTEIN-RELATED"/>
    <property type="match status" value="1"/>
</dbReference>
<gene>
    <name evidence="10" type="ORF">O1G21_17135</name>
</gene>
<feature type="transmembrane region" description="Helical" evidence="8">
    <location>
        <begin position="155"/>
        <end position="172"/>
    </location>
</feature>
<evidence type="ECO:0000256" key="8">
    <source>
        <dbReference type="SAM" id="Phobius"/>
    </source>
</evidence>
<keyword evidence="6 8" id="KW-0472">Membrane</keyword>
<feature type="transmembrane region" description="Helical" evidence="8">
    <location>
        <begin position="184"/>
        <end position="202"/>
    </location>
</feature>
<comment type="similarity">
    <text evidence="2">Belongs to the EamA transporter family.</text>
</comment>
<sequence length="323" mass="33510">MRASLSSSSSVLRDLPVLLVAVVWGSSFLAVQQVAEPGTVVAMLVLRFGVVLPLLGLTAWRALRKLSRAEWLGGAALGLVLSGIFLLETYGAVHTSATNAGLIISLAMVLTLLGESALSRTAPPRAFLAAAGLAVLGVALLTGDGGLRPPTLGDLLVLGAALVRSGYVLAMARTRAVRDTDMLAVTWVQLAVATAVFAVVALAGGPAPWTVALSYGAGQWAWLLHLSLFCTLFAFFVQMWAVRATSPSRVSLLLGTEPLWAAVFGITVAGNRMGPLALLGGALVLVATEWGRRTAPTPRPAEGDEERESELDVVGSSPEAAPV</sequence>
<dbReference type="SUPFAM" id="SSF103481">
    <property type="entry name" value="Multidrug resistance efflux transporter EmrE"/>
    <property type="match status" value="2"/>
</dbReference>
<reference evidence="11" key="1">
    <citation type="submission" date="2022-12" db="EMBL/GenBank/DDBJ databases">
        <authorList>
            <person name="Mo P."/>
        </authorList>
    </citation>
    <scope>NUCLEOTIDE SEQUENCE [LARGE SCALE GENOMIC DNA]</scope>
    <source>
        <strain evidence="11">HUAS 3-15</strain>
    </source>
</reference>
<proteinExistence type="inferred from homology"/>
<dbReference type="InterPro" id="IPR037185">
    <property type="entry name" value="EmrE-like"/>
</dbReference>
<feature type="transmembrane region" description="Helical" evidence="8">
    <location>
        <begin position="71"/>
        <end position="90"/>
    </location>
</feature>
<dbReference type="Proteomes" id="UP001212821">
    <property type="component" value="Chromosome"/>
</dbReference>
<evidence type="ECO:0000256" key="7">
    <source>
        <dbReference type="SAM" id="MobiDB-lite"/>
    </source>
</evidence>
<dbReference type="PANTHER" id="PTHR42920:SF5">
    <property type="entry name" value="EAMA DOMAIN-CONTAINING PROTEIN"/>
    <property type="match status" value="1"/>
</dbReference>
<feature type="region of interest" description="Disordered" evidence="7">
    <location>
        <begin position="294"/>
        <end position="323"/>
    </location>
</feature>
<feature type="transmembrane region" description="Helical" evidence="8">
    <location>
        <begin position="40"/>
        <end position="59"/>
    </location>
</feature>
<feature type="transmembrane region" description="Helical" evidence="8">
    <location>
        <begin position="222"/>
        <end position="242"/>
    </location>
</feature>
<evidence type="ECO:0000259" key="9">
    <source>
        <dbReference type="Pfam" id="PF00892"/>
    </source>
</evidence>
<evidence type="ECO:0000256" key="5">
    <source>
        <dbReference type="ARBA" id="ARBA00022989"/>
    </source>
</evidence>
<feature type="domain" description="EamA" evidence="9">
    <location>
        <begin position="17"/>
        <end position="142"/>
    </location>
</feature>
<evidence type="ECO:0000256" key="1">
    <source>
        <dbReference type="ARBA" id="ARBA00004651"/>
    </source>
</evidence>
<dbReference type="InterPro" id="IPR051258">
    <property type="entry name" value="Diverse_Substrate_Transporter"/>
</dbReference>
<keyword evidence="3" id="KW-1003">Cell membrane</keyword>
<dbReference type="InterPro" id="IPR000620">
    <property type="entry name" value="EamA_dom"/>
</dbReference>
<evidence type="ECO:0000256" key="6">
    <source>
        <dbReference type="ARBA" id="ARBA00023136"/>
    </source>
</evidence>
<evidence type="ECO:0000313" key="11">
    <source>
        <dbReference type="Proteomes" id="UP001212821"/>
    </source>
</evidence>
<evidence type="ECO:0000256" key="4">
    <source>
        <dbReference type="ARBA" id="ARBA00022692"/>
    </source>
</evidence>
<evidence type="ECO:0000313" key="10">
    <source>
        <dbReference type="EMBL" id="WBP87398.1"/>
    </source>
</evidence>
<dbReference type="Pfam" id="PF00892">
    <property type="entry name" value="EamA"/>
    <property type="match status" value="2"/>
</dbReference>
<feature type="transmembrane region" description="Helical" evidence="8">
    <location>
        <begin position="126"/>
        <end position="143"/>
    </location>
</feature>
<evidence type="ECO:0000256" key="2">
    <source>
        <dbReference type="ARBA" id="ARBA00007362"/>
    </source>
</evidence>
<name>A0ABY7Q418_9ACTN</name>
<keyword evidence="5 8" id="KW-1133">Transmembrane helix</keyword>
<feature type="transmembrane region" description="Helical" evidence="8">
    <location>
        <begin position="96"/>
        <end position="114"/>
    </location>
</feature>
<keyword evidence="11" id="KW-1185">Reference proteome</keyword>
<evidence type="ECO:0000256" key="3">
    <source>
        <dbReference type="ARBA" id="ARBA00022475"/>
    </source>
</evidence>
<keyword evidence="4 8" id="KW-0812">Transmembrane</keyword>
<dbReference type="EMBL" id="CP115450">
    <property type="protein sequence ID" value="WBP87398.1"/>
    <property type="molecule type" value="Genomic_DNA"/>
</dbReference>
<organism evidence="10 11">
    <name type="scientific">Kitasatospora cathayae</name>
    <dbReference type="NCBI Taxonomy" id="3004092"/>
    <lineage>
        <taxon>Bacteria</taxon>
        <taxon>Bacillati</taxon>
        <taxon>Actinomycetota</taxon>
        <taxon>Actinomycetes</taxon>
        <taxon>Kitasatosporales</taxon>
        <taxon>Streptomycetaceae</taxon>
        <taxon>Kitasatospora</taxon>
    </lineage>
</organism>